<keyword evidence="2" id="KW-1133">Transmembrane helix</keyword>
<feature type="transmembrane region" description="Helical" evidence="2">
    <location>
        <begin position="6"/>
        <end position="27"/>
    </location>
</feature>
<dbReference type="Proteomes" id="UP000027265">
    <property type="component" value="Unassembled WGS sequence"/>
</dbReference>
<dbReference type="EMBL" id="KL197711">
    <property type="protein sequence ID" value="KDQ62135.1"/>
    <property type="molecule type" value="Genomic_DNA"/>
</dbReference>
<keyword evidence="2" id="KW-0472">Membrane</keyword>
<keyword evidence="4" id="KW-1185">Reference proteome</keyword>
<reference evidence="4" key="1">
    <citation type="journal article" date="2014" name="Proc. Natl. Acad. Sci. U.S.A.">
        <title>Extensive sampling of basidiomycete genomes demonstrates inadequacy of the white-rot/brown-rot paradigm for wood decay fungi.</title>
        <authorList>
            <person name="Riley R."/>
            <person name="Salamov A.A."/>
            <person name="Brown D.W."/>
            <person name="Nagy L.G."/>
            <person name="Floudas D."/>
            <person name="Held B.W."/>
            <person name="Levasseur A."/>
            <person name="Lombard V."/>
            <person name="Morin E."/>
            <person name="Otillar R."/>
            <person name="Lindquist E.A."/>
            <person name="Sun H."/>
            <person name="LaButti K.M."/>
            <person name="Schmutz J."/>
            <person name="Jabbour D."/>
            <person name="Luo H."/>
            <person name="Baker S.E."/>
            <person name="Pisabarro A.G."/>
            <person name="Walton J.D."/>
            <person name="Blanchette R.A."/>
            <person name="Henrissat B."/>
            <person name="Martin F."/>
            <person name="Cullen D."/>
            <person name="Hibbett D.S."/>
            <person name="Grigoriev I.V."/>
        </authorList>
    </citation>
    <scope>NUCLEOTIDE SEQUENCE [LARGE SCALE GENOMIC DNA]</scope>
    <source>
        <strain evidence="4">MUCL 33604</strain>
    </source>
</reference>
<sequence>MQTSTKVSMAVFAVMFVFVLLALRFVYKHRTSRRTPPLSYQTTTPMSYSYYPYPAIRSMVPLASYTINPPPRIHTRNASHTSEISQSTLISSEGTYHGDLEESKSGKVGQVDKSFPVTPTFDQDVTDFPPRVYLAGS</sequence>
<dbReference type="InParanoid" id="A0A067Q7G9"/>
<dbReference type="AlphaFoldDB" id="A0A067Q7G9"/>
<evidence type="ECO:0000256" key="2">
    <source>
        <dbReference type="SAM" id="Phobius"/>
    </source>
</evidence>
<feature type="compositionally biased region" description="Basic and acidic residues" evidence="1">
    <location>
        <begin position="96"/>
        <end position="105"/>
    </location>
</feature>
<evidence type="ECO:0000313" key="3">
    <source>
        <dbReference type="EMBL" id="KDQ62135.1"/>
    </source>
</evidence>
<evidence type="ECO:0000313" key="4">
    <source>
        <dbReference type="Proteomes" id="UP000027265"/>
    </source>
</evidence>
<evidence type="ECO:0000256" key="1">
    <source>
        <dbReference type="SAM" id="MobiDB-lite"/>
    </source>
</evidence>
<organism evidence="3 4">
    <name type="scientific">Jaapia argillacea MUCL 33604</name>
    <dbReference type="NCBI Taxonomy" id="933084"/>
    <lineage>
        <taxon>Eukaryota</taxon>
        <taxon>Fungi</taxon>
        <taxon>Dikarya</taxon>
        <taxon>Basidiomycota</taxon>
        <taxon>Agaricomycotina</taxon>
        <taxon>Agaricomycetes</taxon>
        <taxon>Agaricomycetidae</taxon>
        <taxon>Jaapiales</taxon>
        <taxon>Jaapiaceae</taxon>
        <taxon>Jaapia</taxon>
    </lineage>
</organism>
<keyword evidence="2" id="KW-0812">Transmembrane</keyword>
<proteinExistence type="predicted"/>
<accession>A0A067Q7G9</accession>
<dbReference type="HOGENOM" id="CLU_1865402_0_0_1"/>
<protein>
    <submittedName>
        <fullName evidence="3">Uncharacterized protein</fullName>
    </submittedName>
</protein>
<feature type="region of interest" description="Disordered" evidence="1">
    <location>
        <begin position="73"/>
        <end position="111"/>
    </location>
</feature>
<feature type="compositionally biased region" description="Polar residues" evidence="1">
    <location>
        <begin position="76"/>
        <end position="94"/>
    </location>
</feature>
<gene>
    <name evidence="3" type="ORF">JAAARDRAFT_30040</name>
</gene>
<name>A0A067Q7G9_9AGAM</name>